<organism evidence="1 2">
    <name type="scientific">Methanobrevibacter filiformis</name>
    <dbReference type="NCBI Taxonomy" id="55758"/>
    <lineage>
        <taxon>Archaea</taxon>
        <taxon>Methanobacteriati</taxon>
        <taxon>Methanobacteriota</taxon>
        <taxon>Methanomada group</taxon>
        <taxon>Methanobacteria</taxon>
        <taxon>Methanobacteriales</taxon>
        <taxon>Methanobacteriaceae</taxon>
        <taxon>Methanobrevibacter</taxon>
    </lineage>
</organism>
<sequence>MYKWIEENSCIAEELKKEKRTVIVLNIYSSYKELYELVINSSIPFKIISASFLLFLDSLRRYFLTDDLKVRNSHLLLNI</sequence>
<reference evidence="1 2" key="1">
    <citation type="submission" date="2016-04" db="EMBL/GenBank/DDBJ databases">
        <title>Genome sequence of Methanobrevibacter filiformis DSM 11501.</title>
        <authorList>
            <person name="Poehlein A."/>
            <person name="Seedorf H."/>
            <person name="Daniel R."/>
        </authorList>
    </citation>
    <scope>NUCLEOTIDE SEQUENCE [LARGE SCALE GENOMIC DNA]</scope>
    <source>
        <strain evidence="1 2">DSM 11501</strain>
    </source>
</reference>
<gene>
    <name evidence="1" type="ORF">MBFIL_08760</name>
</gene>
<evidence type="ECO:0000313" key="2">
    <source>
        <dbReference type="Proteomes" id="UP000077066"/>
    </source>
</evidence>
<dbReference type="Proteomes" id="UP000077066">
    <property type="component" value="Unassembled WGS sequence"/>
</dbReference>
<accession>A0A166CFN0</accession>
<comment type="caution">
    <text evidence="1">The sequence shown here is derived from an EMBL/GenBank/DDBJ whole genome shotgun (WGS) entry which is preliminary data.</text>
</comment>
<name>A0A166CFN0_9EURY</name>
<dbReference type="PATRIC" id="fig|55758.3.peg.985"/>
<dbReference type="AlphaFoldDB" id="A0A166CFN0"/>
<evidence type="ECO:0000313" key="1">
    <source>
        <dbReference type="EMBL" id="KZX14454.1"/>
    </source>
</evidence>
<dbReference type="RefSeq" id="WP_066971878.1">
    <property type="nucleotide sequence ID" value="NZ_LWMT01000150.1"/>
</dbReference>
<proteinExistence type="predicted"/>
<keyword evidence="2" id="KW-1185">Reference proteome</keyword>
<protein>
    <submittedName>
        <fullName evidence="1">Uncharacterized protein</fullName>
    </submittedName>
</protein>
<dbReference type="EMBL" id="LWMT01000150">
    <property type="protein sequence ID" value="KZX14454.1"/>
    <property type="molecule type" value="Genomic_DNA"/>
</dbReference>